<protein>
    <submittedName>
        <fullName evidence="1">Uncharacterized protein</fullName>
    </submittedName>
</protein>
<organism evidence="1 2">
    <name type="scientific">Gnathostoma spinigerum</name>
    <dbReference type="NCBI Taxonomy" id="75299"/>
    <lineage>
        <taxon>Eukaryota</taxon>
        <taxon>Metazoa</taxon>
        <taxon>Ecdysozoa</taxon>
        <taxon>Nematoda</taxon>
        <taxon>Chromadorea</taxon>
        <taxon>Rhabditida</taxon>
        <taxon>Spirurina</taxon>
        <taxon>Gnathostomatomorpha</taxon>
        <taxon>Gnathostomatoidea</taxon>
        <taxon>Gnathostomatidae</taxon>
        <taxon>Gnathostoma</taxon>
    </lineage>
</organism>
<evidence type="ECO:0000313" key="1">
    <source>
        <dbReference type="EMBL" id="MFH4978839.1"/>
    </source>
</evidence>
<proteinExistence type="predicted"/>
<evidence type="ECO:0000313" key="2">
    <source>
        <dbReference type="Proteomes" id="UP001608902"/>
    </source>
</evidence>
<keyword evidence="2" id="KW-1185">Reference proteome</keyword>
<reference evidence="1 2" key="1">
    <citation type="submission" date="2024-08" db="EMBL/GenBank/DDBJ databases">
        <title>Gnathostoma spinigerum genome.</title>
        <authorList>
            <person name="Gonzalez-Bertolin B."/>
            <person name="Monzon S."/>
            <person name="Zaballos A."/>
            <person name="Jimenez P."/>
            <person name="Dekumyoy P."/>
            <person name="Varona S."/>
            <person name="Cuesta I."/>
            <person name="Sumanam S."/>
            <person name="Adisakwattana P."/>
            <person name="Gasser R.B."/>
            <person name="Hernandez-Gonzalez A."/>
            <person name="Young N.D."/>
            <person name="Perteguer M.J."/>
        </authorList>
    </citation>
    <scope>NUCLEOTIDE SEQUENCE [LARGE SCALE GENOMIC DNA]</scope>
    <source>
        <strain evidence="1">AL3</strain>
        <tissue evidence="1">Liver</tissue>
    </source>
</reference>
<dbReference type="Proteomes" id="UP001608902">
    <property type="component" value="Unassembled WGS sequence"/>
</dbReference>
<name>A0ABD6EFR3_9BILA</name>
<dbReference type="AlphaFoldDB" id="A0ABD6EFR3"/>
<comment type="caution">
    <text evidence="1">The sequence shown here is derived from an EMBL/GenBank/DDBJ whole genome shotgun (WGS) entry which is preliminary data.</text>
</comment>
<accession>A0ABD6EFR3</accession>
<gene>
    <name evidence="1" type="ORF">AB6A40_005548</name>
</gene>
<dbReference type="EMBL" id="JBGFUD010003574">
    <property type="protein sequence ID" value="MFH4978839.1"/>
    <property type="molecule type" value="Genomic_DNA"/>
</dbReference>
<sequence>MGDDGDKVNDDYGISNATWRRDVIHILGNKCVIDIPLGYPCCFIRMRNHDTVLSLIFFTLLLKKKKCVSEKYFYP</sequence>